<comment type="similarity">
    <text evidence="1">Belongs to the low molecular weight phosphotyrosine protein phosphatase family.</text>
</comment>
<dbReference type="EMBL" id="UGHZ01000001">
    <property type="protein sequence ID" value="STP09427.1"/>
    <property type="molecule type" value="Genomic_DNA"/>
</dbReference>
<dbReference type="SUPFAM" id="SSF52788">
    <property type="entry name" value="Phosphotyrosine protein phosphatases I"/>
    <property type="match status" value="1"/>
</dbReference>
<dbReference type="GO" id="GO:0004725">
    <property type="term" value="F:protein tyrosine phosphatase activity"/>
    <property type="evidence" value="ECO:0007669"/>
    <property type="project" value="UniProtKB-EC"/>
</dbReference>
<dbReference type="PRINTS" id="PR00719">
    <property type="entry name" value="LMWPTPASE"/>
</dbReference>
<feature type="active site" description="Proton donor" evidence="5">
    <location>
        <position position="122"/>
    </location>
</feature>
<evidence type="ECO:0000256" key="2">
    <source>
        <dbReference type="ARBA" id="ARBA00013064"/>
    </source>
</evidence>
<proteinExistence type="inferred from homology"/>
<dbReference type="CDD" id="cd16343">
    <property type="entry name" value="LMWPTP"/>
    <property type="match status" value="1"/>
</dbReference>
<dbReference type="PANTHER" id="PTHR11717:SF7">
    <property type="entry name" value="LOW MOLECULAR WEIGHT PHOSPHOTYROSINE PROTEIN PHOSPHATASE"/>
    <property type="match status" value="1"/>
</dbReference>
<evidence type="ECO:0000256" key="4">
    <source>
        <dbReference type="ARBA" id="ARBA00022912"/>
    </source>
</evidence>
<feature type="active site" evidence="5">
    <location>
        <position position="17"/>
    </location>
</feature>
<dbReference type="Pfam" id="PF01451">
    <property type="entry name" value="LMWPc"/>
    <property type="match status" value="1"/>
</dbReference>
<evidence type="ECO:0000256" key="1">
    <source>
        <dbReference type="ARBA" id="ARBA00011063"/>
    </source>
</evidence>
<dbReference type="InterPro" id="IPR036196">
    <property type="entry name" value="Ptyr_pPase_sf"/>
</dbReference>
<dbReference type="InterPro" id="IPR050438">
    <property type="entry name" value="LMW_PTPase"/>
</dbReference>
<protein>
    <recommendedName>
        <fullName evidence="2">protein-tyrosine-phosphatase</fullName>
        <ecNumber evidence="2">3.1.3.48</ecNumber>
    </recommendedName>
</protein>
<evidence type="ECO:0000256" key="3">
    <source>
        <dbReference type="ARBA" id="ARBA00022801"/>
    </source>
</evidence>
<keyword evidence="4" id="KW-0904">Protein phosphatase</keyword>
<evidence type="ECO:0000259" key="6">
    <source>
        <dbReference type="SMART" id="SM00226"/>
    </source>
</evidence>
<keyword evidence="3 7" id="KW-0378">Hydrolase</keyword>
<dbReference type="PANTHER" id="PTHR11717">
    <property type="entry name" value="LOW MOLECULAR WEIGHT PROTEIN TYROSINE PHOSPHATASE"/>
    <property type="match status" value="1"/>
</dbReference>
<evidence type="ECO:0000313" key="7">
    <source>
        <dbReference type="EMBL" id="STP09427.1"/>
    </source>
</evidence>
<feature type="domain" description="Phosphotyrosine protein phosphatase I" evidence="6">
    <location>
        <begin position="5"/>
        <end position="149"/>
    </location>
</feature>
<gene>
    <name evidence="7" type="primary">yfkJ</name>
    <name evidence="7" type="ORF">NCTC12221_00870</name>
</gene>
<dbReference type="InterPro" id="IPR023485">
    <property type="entry name" value="Ptyr_pPase"/>
</dbReference>
<dbReference type="InterPro" id="IPR017867">
    <property type="entry name" value="Tyr_phospatase_low_mol_wt"/>
</dbReference>
<dbReference type="RefSeq" id="WP_115026124.1">
    <property type="nucleotide sequence ID" value="NZ_UGHZ01000001.1"/>
</dbReference>
<dbReference type="Gene3D" id="3.40.50.2300">
    <property type="match status" value="1"/>
</dbReference>
<dbReference type="SMART" id="SM00226">
    <property type="entry name" value="LMWPc"/>
    <property type="match status" value="1"/>
</dbReference>
<sequence length="168" mass="18978">MKEVSSILFVCLGNICRSPLAEGIAWEFVKKYNLPLKVDSAGTSGWHIDECPHAGSRQIAKKHNFSIDDLRGRRVSVYADDAFDLIIALDSSNYKDLLQLGFDKDKVKKLGDFGLNGADVPDPYGYKDMEGFEKVYQMIAFCVRNLLCMHYPVIESDSNFLDIKQPNF</sequence>
<dbReference type="AlphaFoldDB" id="A0A377JP26"/>
<dbReference type="EC" id="3.1.3.48" evidence="2"/>
<accession>A0A377JP26</accession>
<organism evidence="7 8">
    <name type="scientific">Helicobacter cinaedi</name>
    <dbReference type="NCBI Taxonomy" id="213"/>
    <lineage>
        <taxon>Bacteria</taxon>
        <taxon>Pseudomonadati</taxon>
        <taxon>Campylobacterota</taxon>
        <taxon>Epsilonproteobacteria</taxon>
        <taxon>Campylobacterales</taxon>
        <taxon>Helicobacteraceae</taxon>
        <taxon>Helicobacter</taxon>
    </lineage>
</organism>
<evidence type="ECO:0000256" key="5">
    <source>
        <dbReference type="PIRSR" id="PIRSR617867-1"/>
    </source>
</evidence>
<feature type="active site" description="Nucleophile" evidence="5">
    <location>
        <position position="11"/>
    </location>
</feature>
<name>A0A377JP26_9HELI</name>
<evidence type="ECO:0000313" key="8">
    <source>
        <dbReference type="Proteomes" id="UP000255335"/>
    </source>
</evidence>
<reference evidence="7 8" key="1">
    <citation type="submission" date="2018-06" db="EMBL/GenBank/DDBJ databases">
        <authorList>
            <consortium name="Pathogen Informatics"/>
            <person name="Doyle S."/>
        </authorList>
    </citation>
    <scope>NUCLEOTIDE SEQUENCE [LARGE SCALE GENOMIC DNA]</scope>
    <source>
        <strain evidence="7 8">NCTC12221</strain>
    </source>
</reference>
<dbReference type="Proteomes" id="UP000255335">
    <property type="component" value="Unassembled WGS sequence"/>
</dbReference>